<dbReference type="PANTHER" id="PTHR11076:SF33">
    <property type="entry name" value="DNA POLYMERASE KAPPA"/>
    <property type="match status" value="1"/>
</dbReference>
<keyword evidence="3 10" id="KW-0808">Transferase</keyword>
<keyword evidence="10" id="KW-0238">DNA-binding</keyword>
<comment type="subcellular location">
    <subcellularLocation>
        <location evidence="10">Cytoplasm</location>
    </subcellularLocation>
</comment>
<reference evidence="13 16" key="2">
    <citation type="submission" date="2019-07" db="EMBL/GenBank/DDBJ databases">
        <title>Whole genome shotgun sequence of Halolactibacillus halophilus NBRC 100868.</title>
        <authorList>
            <person name="Hosoyama A."/>
            <person name="Uohara A."/>
            <person name="Ohji S."/>
            <person name="Ichikawa N."/>
        </authorList>
    </citation>
    <scope>NUCLEOTIDE SEQUENCE [LARGE SCALE GENOMIC DNA]</scope>
    <source>
        <strain evidence="13 16">NBRC 100868</strain>
    </source>
</reference>
<evidence type="ECO:0000256" key="8">
    <source>
        <dbReference type="ARBA" id="ARBA00022932"/>
    </source>
</evidence>
<dbReference type="GO" id="GO:0006281">
    <property type="term" value="P:DNA repair"/>
    <property type="evidence" value="ECO:0007669"/>
    <property type="project" value="UniProtKB-UniRule"/>
</dbReference>
<sequence>MSYYPKKGRVIFHVDMNSFYASVEMAYNPSLKGKPLAIAGNPEERRGIIVTSSYEARAKGVKTTMPLFQAKKLCPELLVLKPNFERYREASKAMFKIMADITEKIEPVSIDEGYLDITDCGAQGSPLEIARKLQQRLLNELDLPCSIGIAPNKFLAKMASDMKKPLGITVLRKRELARVLWPLDVGEMHGVGAKTKEKLNQIEIYTIGDLAKADEVVLKRVLGINGVRLIQRANGEDRRPVDPDSVFDFKSVGNSETLRQDTTDETILLSLIRKLSNKVSTRLKRKAYIGETVQLMIRYYDRKTITRSVTVHRPIEQAEDIYGLATQLFEMHWNSDPIRLLGVTVQGLIEKKYYYEQLDLFHYQDHLKNEQLASTIQQLTNKYGYNPFERVAEKTARTNKSNELDQPTTSFQKDFLDDYRQDK</sequence>
<dbReference type="SUPFAM" id="SSF100879">
    <property type="entry name" value="Lesion bypass DNA polymerase (Y-family), little finger domain"/>
    <property type="match status" value="1"/>
</dbReference>
<evidence type="ECO:0000256" key="7">
    <source>
        <dbReference type="ARBA" id="ARBA00022842"/>
    </source>
</evidence>
<dbReference type="AlphaFoldDB" id="A0A1I5P878"/>
<dbReference type="EC" id="2.7.7.7" evidence="10"/>
<name>A0A1I5P878_9BACI</name>
<feature type="site" description="Substrate discrimination" evidence="10">
    <location>
        <position position="20"/>
    </location>
</feature>
<protein>
    <recommendedName>
        <fullName evidence="10">DNA polymerase IV</fullName>
        <shortName evidence="10">Pol IV</shortName>
        <ecNumber evidence="10">2.7.7.7</ecNumber>
    </recommendedName>
</protein>
<dbReference type="Pfam" id="PF00817">
    <property type="entry name" value="IMS"/>
    <property type="match status" value="1"/>
</dbReference>
<keyword evidence="6 10" id="KW-0227">DNA damage</keyword>
<reference evidence="14 15" key="1">
    <citation type="submission" date="2016-10" db="EMBL/GenBank/DDBJ databases">
        <authorList>
            <person name="de Groot N.N."/>
        </authorList>
    </citation>
    <scope>NUCLEOTIDE SEQUENCE [LARGE SCALE GENOMIC DNA]</scope>
    <source>
        <strain evidence="14 15">DSM 17073</strain>
    </source>
</reference>
<dbReference type="NCBIfam" id="NF002677">
    <property type="entry name" value="PRK02406.1"/>
    <property type="match status" value="1"/>
</dbReference>
<dbReference type="Pfam" id="PF11799">
    <property type="entry name" value="IMS_C"/>
    <property type="match status" value="1"/>
</dbReference>
<dbReference type="PROSITE" id="PS50173">
    <property type="entry name" value="UMUC"/>
    <property type="match status" value="1"/>
</dbReference>
<dbReference type="GO" id="GO:0009432">
    <property type="term" value="P:SOS response"/>
    <property type="evidence" value="ECO:0007669"/>
    <property type="project" value="TreeGrafter"/>
</dbReference>
<keyword evidence="7 10" id="KW-0460">Magnesium</keyword>
<dbReference type="InterPro" id="IPR050116">
    <property type="entry name" value="DNA_polymerase-Y"/>
</dbReference>
<keyword evidence="8 10" id="KW-0239">DNA-directed DNA polymerase</keyword>
<dbReference type="CDD" id="cd03586">
    <property type="entry name" value="PolY_Pol_IV_kappa"/>
    <property type="match status" value="1"/>
</dbReference>
<dbReference type="GO" id="GO:0042276">
    <property type="term" value="P:error-prone translesion synthesis"/>
    <property type="evidence" value="ECO:0007669"/>
    <property type="project" value="TreeGrafter"/>
</dbReference>
<proteinExistence type="inferred from homology"/>
<dbReference type="InterPro" id="IPR036775">
    <property type="entry name" value="DNA_pol_Y-fam_lit_finger_sf"/>
</dbReference>
<evidence type="ECO:0000256" key="6">
    <source>
        <dbReference type="ARBA" id="ARBA00022763"/>
    </source>
</evidence>
<feature type="binding site" evidence="10">
    <location>
        <position position="15"/>
    </location>
    <ligand>
        <name>Mg(2+)</name>
        <dbReference type="ChEBI" id="CHEBI:18420"/>
    </ligand>
</feature>
<dbReference type="GO" id="GO:0003887">
    <property type="term" value="F:DNA-directed DNA polymerase activity"/>
    <property type="evidence" value="ECO:0007669"/>
    <property type="project" value="UniProtKB-UniRule"/>
</dbReference>
<evidence type="ECO:0000313" key="16">
    <source>
        <dbReference type="Proteomes" id="UP000321547"/>
    </source>
</evidence>
<dbReference type="InterPro" id="IPR001126">
    <property type="entry name" value="UmuC"/>
</dbReference>
<dbReference type="Pfam" id="PF11798">
    <property type="entry name" value="IMS_HHH"/>
    <property type="match status" value="1"/>
</dbReference>
<evidence type="ECO:0000256" key="11">
    <source>
        <dbReference type="SAM" id="MobiDB-lite"/>
    </source>
</evidence>
<dbReference type="GO" id="GO:0005829">
    <property type="term" value="C:cytosol"/>
    <property type="evidence" value="ECO:0007669"/>
    <property type="project" value="TreeGrafter"/>
</dbReference>
<dbReference type="GO" id="GO:0003684">
    <property type="term" value="F:damaged DNA binding"/>
    <property type="evidence" value="ECO:0007669"/>
    <property type="project" value="InterPro"/>
</dbReference>
<feature type="region of interest" description="Disordered" evidence="11">
    <location>
        <begin position="396"/>
        <end position="423"/>
    </location>
</feature>
<comment type="similarity">
    <text evidence="1 10">Belongs to the DNA polymerase type-Y family.</text>
</comment>
<dbReference type="FunFam" id="3.40.1170.60:FF:000003">
    <property type="entry name" value="DNA polymerase eta"/>
    <property type="match status" value="1"/>
</dbReference>
<keyword evidence="5 10" id="KW-0479">Metal-binding</keyword>
<gene>
    <name evidence="10" type="primary">dinB</name>
    <name evidence="13" type="synonym">dinB1</name>
    <name evidence="13" type="ORF">HHA03_12260</name>
    <name evidence="14" type="ORF">SAMN05421839_11313</name>
</gene>
<accession>A0A1I5P878</accession>
<evidence type="ECO:0000256" key="9">
    <source>
        <dbReference type="ARBA" id="ARBA00023204"/>
    </source>
</evidence>
<dbReference type="InterPro" id="IPR043128">
    <property type="entry name" value="Rev_trsase/Diguanyl_cyclase"/>
</dbReference>
<feature type="compositionally biased region" description="Basic and acidic residues" evidence="11">
    <location>
        <begin position="414"/>
        <end position="423"/>
    </location>
</feature>
<keyword evidence="16" id="KW-1185">Reference proteome</keyword>
<evidence type="ECO:0000256" key="5">
    <source>
        <dbReference type="ARBA" id="ARBA00022723"/>
    </source>
</evidence>
<dbReference type="Gene3D" id="1.10.150.20">
    <property type="entry name" value="5' to 3' exonuclease, C-terminal subdomain"/>
    <property type="match status" value="1"/>
</dbReference>
<evidence type="ECO:0000256" key="10">
    <source>
        <dbReference type="HAMAP-Rule" id="MF_01113"/>
    </source>
</evidence>
<organism evidence="14 15">
    <name type="scientific">Halolactibacillus halophilus</name>
    <dbReference type="NCBI Taxonomy" id="306540"/>
    <lineage>
        <taxon>Bacteria</taxon>
        <taxon>Bacillati</taxon>
        <taxon>Bacillota</taxon>
        <taxon>Bacilli</taxon>
        <taxon>Bacillales</taxon>
        <taxon>Bacillaceae</taxon>
        <taxon>Halolactibacillus</taxon>
    </lineage>
</organism>
<dbReference type="Gene3D" id="3.40.1170.60">
    <property type="match status" value="1"/>
</dbReference>
<keyword evidence="10" id="KW-0235">DNA replication</keyword>
<evidence type="ECO:0000256" key="1">
    <source>
        <dbReference type="ARBA" id="ARBA00010945"/>
    </source>
</evidence>
<dbReference type="GO" id="GO:0000287">
    <property type="term" value="F:magnesium ion binding"/>
    <property type="evidence" value="ECO:0007669"/>
    <property type="project" value="UniProtKB-UniRule"/>
</dbReference>
<comment type="function">
    <text evidence="10">Poorly processive, error-prone DNA polymerase involved in untargeted mutagenesis. Copies undamaged DNA at stalled replication forks, which arise in vivo from mismatched or misaligned primer ends. These misaligned primers can be extended by PolIV. Exhibits no 3'-5' exonuclease (proofreading) activity. May be involved in translesional synthesis, in conjunction with the beta clamp from PolIII.</text>
</comment>
<dbReference type="HAMAP" id="MF_01113">
    <property type="entry name" value="DNApol_IV"/>
    <property type="match status" value="1"/>
</dbReference>
<comment type="cofactor">
    <cofactor evidence="10">
        <name>Mg(2+)</name>
        <dbReference type="ChEBI" id="CHEBI:18420"/>
    </cofactor>
    <text evidence="10">Binds 2 magnesium ions per subunit.</text>
</comment>
<evidence type="ECO:0000313" key="13">
    <source>
        <dbReference type="EMBL" id="GEM01694.1"/>
    </source>
</evidence>
<dbReference type="InterPro" id="IPR022880">
    <property type="entry name" value="DNApol_IV"/>
</dbReference>
<keyword evidence="9 10" id="KW-0234">DNA repair</keyword>
<evidence type="ECO:0000313" key="15">
    <source>
        <dbReference type="Proteomes" id="UP000242243"/>
    </source>
</evidence>
<dbReference type="Gene3D" id="3.30.1490.100">
    <property type="entry name" value="DNA polymerase, Y-family, little finger domain"/>
    <property type="match status" value="1"/>
</dbReference>
<feature type="domain" description="UmuC" evidence="12">
    <location>
        <begin position="11"/>
        <end position="192"/>
    </location>
</feature>
<comment type="subunit">
    <text evidence="10">Monomer.</text>
</comment>
<feature type="active site" evidence="10">
    <location>
        <position position="112"/>
    </location>
</feature>
<dbReference type="GO" id="GO:0006261">
    <property type="term" value="P:DNA-templated DNA replication"/>
    <property type="evidence" value="ECO:0007669"/>
    <property type="project" value="UniProtKB-UniRule"/>
</dbReference>
<dbReference type="Proteomes" id="UP000242243">
    <property type="component" value="Unassembled WGS sequence"/>
</dbReference>
<dbReference type="PANTHER" id="PTHR11076">
    <property type="entry name" value="DNA REPAIR POLYMERASE UMUC / TRANSFERASE FAMILY MEMBER"/>
    <property type="match status" value="1"/>
</dbReference>
<evidence type="ECO:0000259" key="12">
    <source>
        <dbReference type="PROSITE" id="PS50173"/>
    </source>
</evidence>
<dbReference type="Proteomes" id="UP000321547">
    <property type="component" value="Unassembled WGS sequence"/>
</dbReference>
<keyword evidence="4 10" id="KW-0548">Nucleotidyltransferase</keyword>
<dbReference type="SUPFAM" id="SSF56672">
    <property type="entry name" value="DNA/RNA polymerases"/>
    <property type="match status" value="1"/>
</dbReference>
<keyword evidence="10" id="KW-0963">Cytoplasm</keyword>
<dbReference type="InterPro" id="IPR017961">
    <property type="entry name" value="DNA_pol_Y-fam_little_finger"/>
</dbReference>
<feature type="binding site" evidence="10">
    <location>
        <position position="111"/>
    </location>
    <ligand>
        <name>Mg(2+)</name>
        <dbReference type="ChEBI" id="CHEBI:18420"/>
    </ligand>
</feature>
<evidence type="ECO:0000256" key="4">
    <source>
        <dbReference type="ARBA" id="ARBA00022695"/>
    </source>
</evidence>
<dbReference type="EMBL" id="FOXC01000013">
    <property type="protein sequence ID" value="SFP29676.1"/>
    <property type="molecule type" value="Genomic_DNA"/>
</dbReference>
<dbReference type="Gene3D" id="3.30.70.270">
    <property type="match status" value="1"/>
</dbReference>
<comment type="catalytic activity">
    <reaction evidence="10">
        <text>DNA(n) + a 2'-deoxyribonucleoside 5'-triphosphate = DNA(n+1) + diphosphate</text>
        <dbReference type="Rhea" id="RHEA:22508"/>
        <dbReference type="Rhea" id="RHEA-COMP:17339"/>
        <dbReference type="Rhea" id="RHEA-COMP:17340"/>
        <dbReference type="ChEBI" id="CHEBI:33019"/>
        <dbReference type="ChEBI" id="CHEBI:61560"/>
        <dbReference type="ChEBI" id="CHEBI:173112"/>
        <dbReference type="EC" id="2.7.7.7"/>
    </reaction>
</comment>
<dbReference type="InterPro" id="IPR043502">
    <property type="entry name" value="DNA/RNA_pol_sf"/>
</dbReference>
<dbReference type="STRING" id="306540.SAMN05421839_11313"/>
<evidence type="ECO:0000313" key="14">
    <source>
        <dbReference type="EMBL" id="SFP29676.1"/>
    </source>
</evidence>
<dbReference type="NCBIfam" id="NF002492">
    <property type="entry name" value="PRK01810.1"/>
    <property type="match status" value="1"/>
</dbReference>
<dbReference type="EMBL" id="BJWI01000014">
    <property type="protein sequence ID" value="GEM01694.1"/>
    <property type="molecule type" value="Genomic_DNA"/>
</dbReference>
<evidence type="ECO:0000256" key="2">
    <source>
        <dbReference type="ARBA" id="ARBA00022457"/>
    </source>
</evidence>
<keyword evidence="2 10" id="KW-0515">Mutator protein</keyword>
<dbReference type="InterPro" id="IPR024728">
    <property type="entry name" value="PolY_HhH_motif"/>
</dbReference>
<evidence type="ECO:0000256" key="3">
    <source>
        <dbReference type="ARBA" id="ARBA00022679"/>
    </source>
</evidence>